<dbReference type="RefSeq" id="WP_109352526.1">
    <property type="nucleotide sequence ID" value="NZ_QFRI01000001.1"/>
</dbReference>
<proteinExistence type="predicted"/>
<keyword evidence="4" id="KW-1185">Reference proteome</keyword>
<feature type="chain" id="PRO_5015781421" description="DUF4440 domain-containing protein" evidence="1">
    <location>
        <begin position="22"/>
        <end position="180"/>
    </location>
</feature>
<dbReference type="Pfam" id="PF14534">
    <property type="entry name" value="DUF4440"/>
    <property type="match status" value="1"/>
</dbReference>
<dbReference type="InterPro" id="IPR032710">
    <property type="entry name" value="NTF2-like_dom_sf"/>
</dbReference>
<accession>A0A2U2X9S2</accession>
<feature type="domain" description="DUF4440" evidence="2">
    <location>
        <begin position="48"/>
        <end position="159"/>
    </location>
</feature>
<protein>
    <recommendedName>
        <fullName evidence="2">DUF4440 domain-containing protein</fullName>
    </recommendedName>
</protein>
<dbReference type="AlphaFoldDB" id="A0A2U2X9S2"/>
<evidence type="ECO:0000313" key="4">
    <source>
        <dbReference type="Proteomes" id="UP000245375"/>
    </source>
</evidence>
<evidence type="ECO:0000256" key="1">
    <source>
        <dbReference type="SAM" id="SignalP"/>
    </source>
</evidence>
<dbReference type="EMBL" id="QFRI01000001">
    <property type="protein sequence ID" value="PWH84521.1"/>
    <property type="molecule type" value="Genomic_DNA"/>
</dbReference>
<dbReference type="Gene3D" id="3.10.450.50">
    <property type="match status" value="1"/>
</dbReference>
<reference evidence="3" key="2">
    <citation type="submission" date="2018-05" db="EMBL/GenBank/DDBJ databases">
        <authorList>
            <person name="Lanie J.A."/>
            <person name="Ng W.-L."/>
            <person name="Kazmierczak K.M."/>
            <person name="Andrzejewski T.M."/>
            <person name="Davidsen T.M."/>
            <person name="Wayne K.J."/>
            <person name="Tettelin H."/>
            <person name="Glass J.I."/>
            <person name="Rusch D."/>
            <person name="Podicherti R."/>
            <person name="Tsui H.-C.T."/>
            <person name="Winkler M.E."/>
        </authorList>
    </citation>
    <scope>NUCLEOTIDE SEQUENCE [LARGE SCALE GENOMIC DNA]</scope>
    <source>
        <strain evidence="3">ZY111</strain>
    </source>
</reference>
<dbReference type="SUPFAM" id="SSF54427">
    <property type="entry name" value="NTF2-like"/>
    <property type="match status" value="1"/>
</dbReference>
<feature type="signal peptide" evidence="1">
    <location>
        <begin position="1"/>
        <end position="21"/>
    </location>
</feature>
<comment type="caution">
    <text evidence="3">The sequence shown here is derived from an EMBL/GenBank/DDBJ whole genome shotgun (WGS) entry which is preliminary data.</text>
</comment>
<dbReference type="Proteomes" id="UP000245375">
    <property type="component" value="Unassembled WGS sequence"/>
</dbReference>
<evidence type="ECO:0000313" key="3">
    <source>
        <dbReference type="EMBL" id="PWH84521.1"/>
    </source>
</evidence>
<keyword evidence="1" id="KW-0732">Signal</keyword>
<organism evidence="3 4">
    <name type="scientific">Algibacter marinivivus</name>
    <dbReference type="NCBI Taxonomy" id="2100723"/>
    <lineage>
        <taxon>Bacteria</taxon>
        <taxon>Pseudomonadati</taxon>
        <taxon>Bacteroidota</taxon>
        <taxon>Flavobacteriia</taxon>
        <taxon>Flavobacteriales</taxon>
        <taxon>Flavobacteriaceae</taxon>
        <taxon>Algibacter</taxon>
    </lineage>
</organism>
<gene>
    <name evidence="3" type="ORF">DIS18_08350</name>
</gene>
<sequence length="180" mass="20476">MKKTLLLLIVLLIATTETTHAFTLKNSASLNIEINKDSLRLAELDRYWEALAKTVREGDFEAYGAAYHEDAVVVFASGKNKISVPLSKALAGWKQGFIDTKNGKNISNVEFRFSQRIGDDTTAHETGIFIYTTSESDGKNKVQYRTHFEMLLIKRDDKWLGVMEYQKSDATEEEWDAMKK</sequence>
<dbReference type="InterPro" id="IPR027843">
    <property type="entry name" value="DUF4440"/>
</dbReference>
<name>A0A2U2X9S2_9FLAO</name>
<reference evidence="3" key="1">
    <citation type="submission" date="2018-05" db="EMBL/GenBank/DDBJ databases">
        <title>Algibacter marinivivus sp. nov., isolated from sample around a algae.</title>
        <authorList>
            <person name="Zhong X."/>
        </authorList>
    </citation>
    <scope>NUCLEOTIDE SEQUENCE [LARGE SCALE GENOMIC DNA]</scope>
    <source>
        <strain evidence="3">ZY111</strain>
    </source>
</reference>
<dbReference type="OrthoDB" id="838356at2"/>
<evidence type="ECO:0000259" key="2">
    <source>
        <dbReference type="Pfam" id="PF14534"/>
    </source>
</evidence>